<name>A0A5C6S427_9RHOB</name>
<dbReference type="Gene3D" id="1.20.120.1630">
    <property type="match status" value="1"/>
</dbReference>
<evidence type="ECO:0000313" key="7">
    <source>
        <dbReference type="Proteomes" id="UP000321562"/>
    </source>
</evidence>
<feature type="transmembrane region" description="Helical" evidence="5">
    <location>
        <begin position="43"/>
        <end position="62"/>
    </location>
</feature>
<dbReference type="GO" id="GO:0012505">
    <property type="term" value="C:endomembrane system"/>
    <property type="evidence" value="ECO:0007669"/>
    <property type="project" value="UniProtKB-SubCell"/>
</dbReference>
<keyword evidence="4 5" id="KW-0472">Membrane</keyword>
<gene>
    <name evidence="6" type="ORF">FQV27_12170</name>
</gene>
<comment type="subcellular location">
    <subcellularLocation>
        <location evidence="1">Endomembrane system</location>
        <topology evidence="1">Multi-pass membrane protein</topology>
    </subcellularLocation>
</comment>
<reference evidence="6 7" key="1">
    <citation type="submission" date="2019-08" db="EMBL/GenBank/DDBJ databases">
        <authorList>
            <person name="Ye J."/>
        </authorList>
    </citation>
    <scope>NUCLEOTIDE SEQUENCE [LARGE SCALE GENOMIC DNA]</scope>
    <source>
        <strain evidence="6 7">TK008</strain>
    </source>
</reference>
<dbReference type="AlphaFoldDB" id="A0A5C6S427"/>
<comment type="caution">
    <text evidence="6">The sequence shown here is derived from an EMBL/GenBank/DDBJ whole genome shotgun (WGS) entry which is preliminary data.</text>
</comment>
<dbReference type="OrthoDB" id="9811969at2"/>
<dbReference type="InterPro" id="IPR007318">
    <property type="entry name" value="Phopholipid_MeTrfase"/>
</dbReference>
<protein>
    <submittedName>
        <fullName evidence="6">Isoprenylcysteine carboxylmethyltransferase family protein</fullName>
    </submittedName>
</protein>
<keyword evidence="3 5" id="KW-1133">Transmembrane helix</keyword>
<sequence length="152" mass="17114">MSVTRRKFPDLPPIWALAVMLAAIIIGRLVWPGPFERRAYHALGVLLMLGGFGLILWAAIWFRRKRTSILPGEQPKTLIVEGPFRINRNPVYTGIAFAVIGGTFIWGGPAGLIVAALYPLLVTRRFILREEAALRAAFDEKAESYIARTRRW</sequence>
<feature type="transmembrane region" description="Helical" evidence="5">
    <location>
        <begin position="95"/>
        <end position="121"/>
    </location>
</feature>
<dbReference type="EMBL" id="VOPL01000004">
    <property type="protein sequence ID" value="TXB68730.1"/>
    <property type="molecule type" value="Genomic_DNA"/>
</dbReference>
<evidence type="ECO:0000256" key="1">
    <source>
        <dbReference type="ARBA" id="ARBA00004127"/>
    </source>
</evidence>
<dbReference type="GO" id="GO:0008168">
    <property type="term" value="F:methyltransferase activity"/>
    <property type="evidence" value="ECO:0007669"/>
    <property type="project" value="UniProtKB-KW"/>
</dbReference>
<keyword evidence="6" id="KW-0489">Methyltransferase</keyword>
<feature type="transmembrane region" description="Helical" evidence="5">
    <location>
        <begin position="12"/>
        <end position="31"/>
    </location>
</feature>
<proteinExistence type="predicted"/>
<dbReference type="RefSeq" id="WP_147098830.1">
    <property type="nucleotide sequence ID" value="NZ_JBHUFH010000012.1"/>
</dbReference>
<evidence type="ECO:0000256" key="4">
    <source>
        <dbReference type="ARBA" id="ARBA00023136"/>
    </source>
</evidence>
<dbReference type="GO" id="GO:0032259">
    <property type="term" value="P:methylation"/>
    <property type="evidence" value="ECO:0007669"/>
    <property type="project" value="UniProtKB-KW"/>
</dbReference>
<keyword evidence="7" id="KW-1185">Reference proteome</keyword>
<evidence type="ECO:0000256" key="2">
    <source>
        <dbReference type="ARBA" id="ARBA00022692"/>
    </source>
</evidence>
<keyword evidence="2 5" id="KW-0812">Transmembrane</keyword>
<evidence type="ECO:0000256" key="5">
    <source>
        <dbReference type="SAM" id="Phobius"/>
    </source>
</evidence>
<evidence type="ECO:0000313" key="6">
    <source>
        <dbReference type="EMBL" id="TXB68730.1"/>
    </source>
</evidence>
<evidence type="ECO:0000256" key="3">
    <source>
        <dbReference type="ARBA" id="ARBA00022989"/>
    </source>
</evidence>
<keyword evidence="6" id="KW-0808">Transferase</keyword>
<organism evidence="6 7">
    <name type="scientific">Paracoccus aurantiacus</name>
    <dbReference type="NCBI Taxonomy" id="2599412"/>
    <lineage>
        <taxon>Bacteria</taxon>
        <taxon>Pseudomonadati</taxon>
        <taxon>Pseudomonadota</taxon>
        <taxon>Alphaproteobacteria</taxon>
        <taxon>Rhodobacterales</taxon>
        <taxon>Paracoccaceae</taxon>
        <taxon>Paracoccus</taxon>
    </lineage>
</organism>
<dbReference type="Pfam" id="PF04191">
    <property type="entry name" value="PEMT"/>
    <property type="match status" value="1"/>
</dbReference>
<dbReference type="Proteomes" id="UP000321562">
    <property type="component" value="Unassembled WGS sequence"/>
</dbReference>
<accession>A0A5C6S427</accession>